<dbReference type="VEuPathDB" id="VectorBase:HLOH_055236"/>
<gene>
    <name evidence="1" type="ORF">HPB48_002911</name>
</gene>
<name>A0A9J6FF81_HAELO</name>
<evidence type="ECO:0000313" key="2">
    <source>
        <dbReference type="Proteomes" id="UP000821853"/>
    </source>
</evidence>
<dbReference type="InterPro" id="IPR012337">
    <property type="entry name" value="RNaseH-like_sf"/>
</dbReference>
<evidence type="ECO:0000313" key="1">
    <source>
        <dbReference type="EMBL" id="KAH9361049.1"/>
    </source>
</evidence>
<reference evidence="1 2" key="1">
    <citation type="journal article" date="2020" name="Cell">
        <title>Large-Scale Comparative Analyses of Tick Genomes Elucidate Their Genetic Diversity and Vector Capacities.</title>
        <authorList>
            <consortium name="Tick Genome and Microbiome Consortium (TIGMIC)"/>
            <person name="Jia N."/>
            <person name="Wang J."/>
            <person name="Shi W."/>
            <person name="Du L."/>
            <person name="Sun Y."/>
            <person name="Zhan W."/>
            <person name="Jiang J.F."/>
            <person name="Wang Q."/>
            <person name="Zhang B."/>
            <person name="Ji P."/>
            <person name="Bell-Sakyi L."/>
            <person name="Cui X.M."/>
            <person name="Yuan T.T."/>
            <person name="Jiang B.G."/>
            <person name="Yang W.F."/>
            <person name="Lam T.T."/>
            <person name="Chang Q.C."/>
            <person name="Ding S.J."/>
            <person name="Wang X.J."/>
            <person name="Zhu J.G."/>
            <person name="Ruan X.D."/>
            <person name="Zhao L."/>
            <person name="Wei J.T."/>
            <person name="Ye R.Z."/>
            <person name="Que T.C."/>
            <person name="Du C.H."/>
            <person name="Zhou Y.H."/>
            <person name="Cheng J.X."/>
            <person name="Dai P.F."/>
            <person name="Guo W.B."/>
            <person name="Han X.H."/>
            <person name="Huang E.J."/>
            <person name="Li L.F."/>
            <person name="Wei W."/>
            <person name="Gao Y.C."/>
            <person name="Liu J.Z."/>
            <person name="Shao H.Z."/>
            <person name="Wang X."/>
            <person name="Wang C.C."/>
            <person name="Yang T.C."/>
            <person name="Huo Q.B."/>
            <person name="Li W."/>
            <person name="Chen H.Y."/>
            <person name="Chen S.E."/>
            <person name="Zhou L.G."/>
            <person name="Ni X.B."/>
            <person name="Tian J.H."/>
            <person name="Sheng Y."/>
            <person name="Liu T."/>
            <person name="Pan Y.S."/>
            <person name="Xia L.Y."/>
            <person name="Li J."/>
            <person name="Zhao F."/>
            <person name="Cao W.C."/>
        </authorList>
    </citation>
    <scope>NUCLEOTIDE SEQUENCE [LARGE SCALE GENOMIC DNA]</scope>
    <source>
        <strain evidence="1">HaeL-2018</strain>
    </source>
</reference>
<dbReference type="InterPro" id="IPR036397">
    <property type="entry name" value="RNaseH_sf"/>
</dbReference>
<dbReference type="Gene3D" id="3.30.420.10">
    <property type="entry name" value="Ribonuclease H-like superfamily/Ribonuclease H"/>
    <property type="match status" value="1"/>
</dbReference>
<proteinExistence type="predicted"/>
<protein>
    <recommendedName>
        <fullName evidence="3">Integrase catalytic domain-containing protein</fullName>
    </recommendedName>
</protein>
<keyword evidence="2" id="KW-1185">Reference proteome</keyword>
<dbReference type="GO" id="GO:0003676">
    <property type="term" value="F:nucleic acid binding"/>
    <property type="evidence" value="ECO:0007669"/>
    <property type="project" value="InterPro"/>
</dbReference>
<accession>A0A9J6FF81</accession>
<dbReference type="EMBL" id="JABSTR010000001">
    <property type="protein sequence ID" value="KAH9361049.1"/>
    <property type="molecule type" value="Genomic_DNA"/>
</dbReference>
<dbReference type="AlphaFoldDB" id="A0A9J6FF81"/>
<dbReference type="OrthoDB" id="6491215at2759"/>
<sequence length="234" mass="25926">MNFQTSSDVWTFLEVQTWTSRHPDNGSAIKSAEFRQFLARNRIGQALVIPYHPSFNGQARRFVEETKKSLKKSKNKDVNFPSLASCSNNTCRHAQPQKKAQPSYFSVASSILLLIACSLIPRKASIQKRINPDRRSPSKQLALFPQATPCSQETFPPSSGGVPLSFVQAQDLLPMKSAFQMVHFGKNMLATSKGETTTCQNATATSLILRHISLISSVNQNNQTQNSGSGRRPE</sequence>
<dbReference type="SUPFAM" id="SSF53098">
    <property type="entry name" value="Ribonuclease H-like"/>
    <property type="match status" value="1"/>
</dbReference>
<dbReference type="Proteomes" id="UP000821853">
    <property type="component" value="Chromosome 1"/>
</dbReference>
<comment type="caution">
    <text evidence="1">The sequence shown here is derived from an EMBL/GenBank/DDBJ whole genome shotgun (WGS) entry which is preliminary data.</text>
</comment>
<evidence type="ECO:0008006" key="3">
    <source>
        <dbReference type="Google" id="ProtNLM"/>
    </source>
</evidence>
<organism evidence="1 2">
    <name type="scientific">Haemaphysalis longicornis</name>
    <name type="common">Bush tick</name>
    <dbReference type="NCBI Taxonomy" id="44386"/>
    <lineage>
        <taxon>Eukaryota</taxon>
        <taxon>Metazoa</taxon>
        <taxon>Ecdysozoa</taxon>
        <taxon>Arthropoda</taxon>
        <taxon>Chelicerata</taxon>
        <taxon>Arachnida</taxon>
        <taxon>Acari</taxon>
        <taxon>Parasitiformes</taxon>
        <taxon>Ixodida</taxon>
        <taxon>Ixodoidea</taxon>
        <taxon>Ixodidae</taxon>
        <taxon>Haemaphysalinae</taxon>
        <taxon>Haemaphysalis</taxon>
    </lineage>
</organism>